<comment type="caution">
    <text evidence="3">The sequence shown here is derived from an EMBL/GenBank/DDBJ whole genome shotgun (WGS) entry which is preliminary data.</text>
</comment>
<dbReference type="SUPFAM" id="SSF53448">
    <property type="entry name" value="Nucleotide-diphospho-sugar transferases"/>
    <property type="match status" value="1"/>
</dbReference>
<evidence type="ECO:0000313" key="3">
    <source>
        <dbReference type="EMBL" id="OGK24248.1"/>
    </source>
</evidence>
<gene>
    <name evidence="3" type="ORF">A3C25_05980</name>
</gene>
<feature type="domain" description="Glycosyltransferase 2-like" evidence="2">
    <location>
        <begin position="23"/>
        <end position="136"/>
    </location>
</feature>
<reference evidence="3 4" key="1">
    <citation type="journal article" date="2016" name="Nat. Commun.">
        <title>Thousands of microbial genomes shed light on interconnected biogeochemical processes in an aquifer system.</title>
        <authorList>
            <person name="Anantharaman K."/>
            <person name="Brown C.T."/>
            <person name="Hug L.A."/>
            <person name="Sharon I."/>
            <person name="Castelle C.J."/>
            <person name="Probst A.J."/>
            <person name="Thomas B.C."/>
            <person name="Singh A."/>
            <person name="Wilkins M.J."/>
            <person name="Karaoz U."/>
            <person name="Brodie E.L."/>
            <person name="Williams K.H."/>
            <person name="Hubbard S.S."/>
            <person name="Banfield J.F."/>
        </authorList>
    </citation>
    <scope>NUCLEOTIDE SEQUENCE [LARGE SCALE GENOMIC DNA]</scope>
</reference>
<evidence type="ECO:0000256" key="1">
    <source>
        <dbReference type="SAM" id="Phobius"/>
    </source>
</evidence>
<name>A0A1F7GZC6_9BACT</name>
<dbReference type="InterPro" id="IPR001173">
    <property type="entry name" value="Glyco_trans_2-like"/>
</dbReference>
<accession>A0A1F7GZC6</accession>
<feature type="transmembrane region" description="Helical" evidence="1">
    <location>
        <begin position="218"/>
        <end position="237"/>
    </location>
</feature>
<proteinExistence type="predicted"/>
<protein>
    <recommendedName>
        <fullName evidence="2">Glycosyltransferase 2-like domain-containing protein</fullName>
    </recommendedName>
</protein>
<keyword evidence="1" id="KW-0472">Membrane</keyword>
<evidence type="ECO:0000259" key="2">
    <source>
        <dbReference type="Pfam" id="PF00535"/>
    </source>
</evidence>
<dbReference type="AlphaFoldDB" id="A0A1F7GZC6"/>
<dbReference type="Proteomes" id="UP000177913">
    <property type="component" value="Unassembled WGS sequence"/>
</dbReference>
<organism evidence="3 4">
    <name type="scientific">Candidatus Roizmanbacteria bacterium RIFCSPHIGHO2_02_FULL_38_11</name>
    <dbReference type="NCBI Taxonomy" id="1802039"/>
    <lineage>
        <taxon>Bacteria</taxon>
        <taxon>Candidatus Roizmaniibacteriota</taxon>
    </lineage>
</organism>
<keyword evidence="1" id="KW-1133">Transmembrane helix</keyword>
<dbReference type="InterPro" id="IPR029044">
    <property type="entry name" value="Nucleotide-diphossugar_trans"/>
</dbReference>
<keyword evidence="1" id="KW-0812">Transmembrane</keyword>
<sequence length="340" mass="39957">MIFIISFFYMIVKSKKRKSDITFIIGTFNEEKRITYPIKSFLPYGDVLVVDNYSSDKTVEIARSLGARVVKRKNKGWTDDEDSVNFVLKHIKTDWTYWGGADEMVSKKCLELYKKVALENKYKVVIQRKKTLLYESGTNFIINFINMHFFKRDALDFKNNLMHQKGRFSSHVKPSEILYLPPIDEYSVYHFSVYTSEKLMNVTNIYSSHQAKLISRRFLRLKLIFIPVLSFFWHYILGGLFTLGMRGFIISMQFSLYYFLTYSKAYEIEHNITMEAIEKSFVKDKKTLLLTSPKSSIFKKIIGKISVVLISFLHKKFKFKNSDLTIKSKSNDEQIKKSIS</sequence>
<dbReference type="Pfam" id="PF00535">
    <property type="entry name" value="Glycos_transf_2"/>
    <property type="match status" value="1"/>
</dbReference>
<dbReference type="EMBL" id="MFZO01000037">
    <property type="protein sequence ID" value="OGK24248.1"/>
    <property type="molecule type" value="Genomic_DNA"/>
</dbReference>
<evidence type="ECO:0000313" key="4">
    <source>
        <dbReference type="Proteomes" id="UP000177913"/>
    </source>
</evidence>
<dbReference type="Gene3D" id="3.90.550.10">
    <property type="entry name" value="Spore Coat Polysaccharide Biosynthesis Protein SpsA, Chain A"/>
    <property type="match status" value="1"/>
</dbReference>